<evidence type="ECO:0000256" key="1">
    <source>
        <dbReference type="ARBA" id="ARBA00004651"/>
    </source>
</evidence>
<feature type="transmembrane region" description="Helical" evidence="7">
    <location>
        <begin position="266"/>
        <end position="285"/>
    </location>
</feature>
<evidence type="ECO:0000256" key="2">
    <source>
        <dbReference type="ARBA" id="ARBA00008335"/>
    </source>
</evidence>
<protein>
    <submittedName>
        <fullName evidence="9">Major facilitator superfamily transporter</fullName>
    </submittedName>
</protein>
<dbReference type="PANTHER" id="PTHR23502">
    <property type="entry name" value="MAJOR FACILITATOR SUPERFAMILY"/>
    <property type="match status" value="1"/>
</dbReference>
<feature type="transmembrane region" description="Helical" evidence="7">
    <location>
        <begin position="236"/>
        <end position="254"/>
    </location>
</feature>
<keyword evidence="4 7" id="KW-1133">Transmembrane helix</keyword>
<feature type="transmembrane region" description="Helical" evidence="7">
    <location>
        <begin position="202"/>
        <end position="224"/>
    </location>
</feature>
<evidence type="ECO:0000313" key="9">
    <source>
        <dbReference type="EMBL" id="RAK77874.1"/>
    </source>
</evidence>
<feature type="transmembrane region" description="Helical" evidence="7">
    <location>
        <begin position="176"/>
        <end position="196"/>
    </location>
</feature>
<dbReference type="FunFam" id="1.20.1250.20:FF:000082">
    <property type="entry name" value="MFS multidrug transporter, putative"/>
    <property type="match status" value="1"/>
</dbReference>
<evidence type="ECO:0000256" key="7">
    <source>
        <dbReference type="SAM" id="Phobius"/>
    </source>
</evidence>
<dbReference type="Pfam" id="PF07690">
    <property type="entry name" value="MFS_1"/>
    <property type="match status" value="1"/>
</dbReference>
<feature type="transmembrane region" description="Helical" evidence="7">
    <location>
        <begin position="529"/>
        <end position="551"/>
    </location>
</feature>
<comment type="subcellular location">
    <subcellularLocation>
        <location evidence="1">Cell membrane</location>
        <topology evidence="1">Multi-pass membrane protein</topology>
    </subcellularLocation>
</comment>
<evidence type="ECO:0000313" key="10">
    <source>
        <dbReference type="Proteomes" id="UP000249789"/>
    </source>
</evidence>
<dbReference type="EMBL" id="KZ824640">
    <property type="protein sequence ID" value="RAK77874.1"/>
    <property type="molecule type" value="Genomic_DNA"/>
</dbReference>
<comment type="similarity">
    <text evidence="2">Belongs to the major facilitator superfamily.</text>
</comment>
<accession>A0A8G1RRD2</accession>
<dbReference type="Gene3D" id="1.20.1250.20">
    <property type="entry name" value="MFS general substrate transporter like domains"/>
    <property type="match status" value="1"/>
</dbReference>
<feature type="transmembrane region" description="Helical" evidence="7">
    <location>
        <begin position="557"/>
        <end position="578"/>
    </location>
</feature>
<feature type="transmembrane region" description="Helical" evidence="7">
    <location>
        <begin position="381"/>
        <end position="401"/>
    </location>
</feature>
<dbReference type="Proteomes" id="UP000249789">
    <property type="component" value="Unassembled WGS sequence"/>
</dbReference>
<organism evidence="9 10">
    <name type="scientific">Aspergillus fijiensis CBS 313.89</name>
    <dbReference type="NCBI Taxonomy" id="1448319"/>
    <lineage>
        <taxon>Eukaryota</taxon>
        <taxon>Fungi</taxon>
        <taxon>Dikarya</taxon>
        <taxon>Ascomycota</taxon>
        <taxon>Pezizomycotina</taxon>
        <taxon>Eurotiomycetes</taxon>
        <taxon>Eurotiomycetidae</taxon>
        <taxon>Eurotiales</taxon>
        <taxon>Aspergillaceae</taxon>
        <taxon>Aspergillus</taxon>
    </lineage>
</organism>
<feature type="domain" description="Major facilitator superfamily (MFS) profile" evidence="8">
    <location>
        <begin position="111"/>
        <end position="582"/>
    </location>
</feature>
<dbReference type="CDD" id="cd17323">
    <property type="entry name" value="MFS_Tpo1_MDR_like"/>
    <property type="match status" value="1"/>
</dbReference>
<feature type="transmembrane region" description="Helical" evidence="7">
    <location>
        <begin position="465"/>
        <end position="484"/>
    </location>
</feature>
<feature type="transmembrane region" description="Helical" evidence="7">
    <location>
        <begin position="342"/>
        <end position="361"/>
    </location>
</feature>
<dbReference type="OrthoDB" id="3936150at2759"/>
<feature type="compositionally biased region" description="Polar residues" evidence="6">
    <location>
        <begin position="53"/>
        <end position="65"/>
    </location>
</feature>
<dbReference type="PANTHER" id="PTHR23502:SF47">
    <property type="entry name" value="MAJOR FACILITATOR SUPERFAMILY (MFS) PROFILE DOMAIN-CONTAINING PROTEIN-RELATED"/>
    <property type="match status" value="1"/>
</dbReference>
<name>A0A8G1RRD2_9EURO</name>
<sequence>MKAELQIAKCQYSKHYVAYLQYRRIGHAVRRQLEEEYPGFSRAEKTDDLTGGDVTSNDTQRHPQYSQLPGVQLKEIVDDDGTTSSILLVEWEHDHDPINPRNYSLAARISATLLVTALAFAVGCASSIESGVMPQNAAAFHVSDVVASLATGMYLLGFAAGSMVSGPLSEVVGRNAVYTGSLTLFMIFIMASGLAPNIGAQIVFRFLAGVFGCPPLTCAGGTIADLWNPLEKTLTFPLYAILSFGGPVLGPVIASYMGEGTLSWRWTNWIILILSGFIFALILLLQPETYGPMLLKWKARHLRNLTGDPRYKSSMDLQKTALLSRISNACIRQFSLTIHEPIILLISLYMTVIYIVLFTFFDGYTYIFSDIHGLSQGLTNIVWVAMYVGICLAGLFVPLIYRWTKREFKQAALAPSSSSSSDNDEPIDPNPNNPHEQQQQQQQPSQPIPDEKPHHHHAPRPENRLWFAMIGSPFIPVSLFWMGWTSYSSVSVWSPIVASAVFGFGTITVFISSYMYVIDAYDIYAASALGFMTVSRYCAAGGMTVVGVPFYQNMGVHWTLTILGAISALMVPVPYGFYRWGVKIRGWSRFAV</sequence>
<dbReference type="RefSeq" id="XP_040801884.1">
    <property type="nucleotide sequence ID" value="XM_040947421.1"/>
</dbReference>
<dbReference type="SUPFAM" id="SSF103473">
    <property type="entry name" value="MFS general substrate transporter"/>
    <property type="match status" value="1"/>
</dbReference>
<feature type="compositionally biased region" description="Basic and acidic residues" evidence="6">
    <location>
        <begin position="449"/>
        <end position="458"/>
    </location>
</feature>
<feature type="region of interest" description="Disordered" evidence="6">
    <location>
        <begin position="414"/>
        <end position="458"/>
    </location>
</feature>
<evidence type="ECO:0000259" key="8">
    <source>
        <dbReference type="PROSITE" id="PS50850"/>
    </source>
</evidence>
<feature type="transmembrane region" description="Helical" evidence="7">
    <location>
        <begin position="140"/>
        <end position="164"/>
    </location>
</feature>
<feature type="transmembrane region" description="Helical" evidence="7">
    <location>
        <begin position="105"/>
        <end position="128"/>
    </location>
</feature>
<dbReference type="AlphaFoldDB" id="A0A8G1RRD2"/>
<keyword evidence="3 7" id="KW-0812">Transmembrane</keyword>
<gene>
    <name evidence="9" type="ORF">BO72DRAFT_477134</name>
</gene>
<dbReference type="VEuPathDB" id="FungiDB:BO72DRAFT_477134"/>
<reference evidence="9 10" key="1">
    <citation type="submission" date="2018-02" db="EMBL/GenBank/DDBJ databases">
        <title>The genomes of Aspergillus section Nigri reveals drivers in fungal speciation.</title>
        <authorList>
            <consortium name="DOE Joint Genome Institute"/>
            <person name="Vesth T.C."/>
            <person name="Nybo J."/>
            <person name="Theobald S."/>
            <person name="Brandl J."/>
            <person name="Frisvad J.C."/>
            <person name="Nielsen K.F."/>
            <person name="Lyhne E.K."/>
            <person name="Kogle M.E."/>
            <person name="Kuo A."/>
            <person name="Riley R."/>
            <person name="Clum A."/>
            <person name="Nolan M."/>
            <person name="Lipzen A."/>
            <person name="Salamov A."/>
            <person name="Henrissat B."/>
            <person name="Wiebenga A."/>
            <person name="De vries R.P."/>
            <person name="Grigoriev I.V."/>
            <person name="Mortensen U.H."/>
            <person name="Andersen M.R."/>
            <person name="Baker S.E."/>
        </authorList>
    </citation>
    <scope>NUCLEOTIDE SEQUENCE [LARGE SCALE GENOMIC DNA]</scope>
    <source>
        <strain evidence="9 10">CBS 313.89</strain>
    </source>
</reference>
<feature type="transmembrane region" description="Helical" evidence="7">
    <location>
        <begin position="496"/>
        <end position="517"/>
    </location>
</feature>
<dbReference type="InterPro" id="IPR020846">
    <property type="entry name" value="MFS_dom"/>
</dbReference>
<feature type="region of interest" description="Disordered" evidence="6">
    <location>
        <begin position="39"/>
        <end position="65"/>
    </location>
</feature>
<evidence type="ECO:0000256" key="4">
    <source>
        <dbReference type="ARBA" id="ARBA00022989"/>
    </source>
</evidence>
<evidence type="ECO:0000256" key="6">
    <source>
        <dbReference type="SAM" id="MobiDB-lite"/>
    </source>
</evidence>
<dbReference type="GO" id="GO:0005886">
    <property type="term" value="C:plasma membrane"/>
    <property type="evidence" value="ECO:0007669"/>
    <property type="project" value="UniProtKB-SubCell"/>
</dbReference>
<keyword evidence="10" id="KW-1185">Reference proteome</keyword>
<dbReference type="PROSITE" id="PS50850">
    <property type="entry name" value="MFS"/>
    <property type="match status" value="1"/>
</dbReference>
<dbReference type="GO" id="GO:0022857">
    <property type="term" value="F:transmembrane transporter activity"/>
    <property type="evidence" value="ECO:0007669"/>
    <property type="project" value="InterPro"/>
</dbReference>
<keyword evidence="5 7" id="KW-0472">Membrane</keyword>
<evidence type="ECO:0000256" key="3">
    <source>
        <dbReference type="ARBA" id="ARBA00022692"/>
    </source>
</evidence>
<feature type="compositionally biased region" description="Low complexity" evidence="6">
    <location>
        <begin position="433"/>
        <end position="445"/>
    </location>
</feature>
<dbReference type="GeneID" id="63864754"/>
<dbReference type="InterPro" id="IPR011701">
    <property type="entry name" value="MFS"/>
</dbReference>
<evidence type="ECO:0000256" key="5">
    <source>
        <dbReference type="ARBA" id="ARBA00023136"/>
    </source>
</evidence>
<dbReference type="InterPro" id="IPR036259">
    <property type="entry name" value="MFS_trans_sf"/>
</dbReference>
<proteinExistence type="inferred from homology"/>